<keyword evidence="3" id="KW-1185">Reference proteome</keyword>
<dbReference type="InterPro" id="IPR053170">
    <property type="entry name" value="Transcription_regulator"/>
</dbReference>
<dbReference type="STRING" id="1499967.U27_03517"/>
<dbReference type="PANTHER" id="PTHR40031">
    <property type="entry name" value="HYPOTHETICAL MEMBRANE SPANNING PROTEIN"/>
    <property type="match status" value="1"/>
</dbReference>
<accession>A0A081BW50</accession>
<keyword evidence="1" id="KW-1133">Transmembrane helix</keyword>
<evidence type="ECO:0000256" key="1">
    <source>
        <dbReference type="SAM" id="Phobius"/>
    </source>
</evidence>
<dbReference type="Proteomes" id="UP000030661">
    <property type="component" value="Unassembled WGS sequence"/>
</dbReference>
<dbReference type="EMBL" id="DF820464">
    <property type="protein sequence ID" value="GAK56555.1"/>
    <property type="molecule type" value="Genomic_DNA"/>
</dbReference>
<protein>
    <submittedName>
        <fullName evidence="2">Membrane-bound metal-dependent hydrolase</fullName>
    </submittedName>
</protein>
<dbReference type="Pfam" id="PF04307">
    <property type="entry name" value="YdjM"/>
    <property type="match status" value="1"/>
</dbReference>
<dbReference type="eggNOG" id="COG1988">
    <property type="taxonomic scope" value="Bacteria"/>
</dbReference>
<proteinExistence type="predicted"/>
<keyword evidence="1" id="KW-0472">Membrane</keyword>
<reference evidence="2" key="1">
    <citation type="journal article" date="2015" name="PeerJ">
        <title>First genomic representation of candidate bacterial phylum KSB3 points to enhanced environmental sensing as a trigger of wastewater bulking.</title>
        <authorList>
            <person name="Sekiguchi Y."/>
            <person name="Ohashi A."/>
            <person name="Parks D.H."/>
            <person name="Yamauchi T."/>
            <person name="Tyson G.W."/>
            <person name="Hugenholtz P."/>
        </authorList>
    </citation>
    <scope>NUCLEOTIDE SEQUENCE [LARGE SCALE GENOMIC DNA]</scope>
</reference>
<dbReference type="GO" id="GO:0016787">
    <property type="term" value="F:hydrolase activity"/>
    <property type="evidence" value="ECO:0007669"/>
    <property type="project" value="UniProtKB-KW"/>
</dbReference>
<organism evidence="2">
    <name type="scientific">Vecturithrix granuli</name>
    <dbReference type="NCBI Taxonomy" id="1499967"/>
    <lineage>
        <taxon>Bacteria</taxon>
        <taxon>Candidatus Moduliflexota</taxon>
        <taxon>Candidatus Vecturitrichia</taxon>
        <taxon>Candidatus Vecturitrichales</taxon>
        <taxon>Candidatus Vecturitrichaceae</taxon>
        <taxon>Candidatus Vecturithrix</taxon>
    </lineage>
</organism>
<name>A0A081BW50_VECG1</name>
<dbReference type="InterPro" id="IPR007404">
    <property type="entry name" value="YdjM-like"/>
</dbReference>
<keyword evidence="2" id="KW-0378">Hydrolase</keyword>
<keyword evidence="1" id="KW-0812">Transmembrane</keyword>
<feature type="transmembrane region" description="Helical" evidence="1">
    <location>
        <begin position="27"/>
        <end position="47"/>
    </location>
</feature>
<feature type="transmembrane region" description="Helical" evidence="1">
    <location>
        <begin position="122"/>
        <end position="143"/>
    </location>
</feature>
<feature type="transmembrane region" description="Helical" evidence="1">
    <location>
        <begin position="155"/>
        <end position="177"/>
    </location>
</feature>
<feature type="transmembrane region" description="Helical" evidence="1">
    <location>
        <begin position="59"/>
        <end position="77"/>
    </location>
</feature>
<feature type="transmembrane region" description="Helical" evidence="1">
    <location>
        <begin position="89"/>
        <end position="110"/>
    </location>
</feature>
<dbReference type="HOGENOM" id="CLU_067817_1_1_0"/>
<evidence type="ECO:0000313" key="2">
    <source>
        <dbReference type="EMBL" id="GAK56555.1"/>
    </source>
</evidence>
<dbReference type="AlphaFoldDB" id="A0A081BW50"/>
<sequence>MDPVTHLAVGALGGQALRKPLRRDKHVLVFCLLAAWLPDIDNFIGILGPEFYLIHHRGLTHSFLGAILLAALFVWIFRWFVPSFSFIRGFVLVYLLIALHIFLDLITSYGTQIFFPFTNARYAVTSVFIIDPIYTLVMLFCMYRSAKYLKTRKTLALLGLAWVFIYPAFNLGVRYGLEYYLEQRFVREGVAFNAFDVSTDVLSPFFWKVIVDQGDAYQLGGVNVFKLRQPLTFTRYEKADNNLFREFGQISSLFATYHWFFDFPIMRTEQIEKETLITFGDLRFATAAPFLQHQRNNDQLPFTLTMVLDEQQKPVRYQYQRRGREQVVLLIE</sequence>
<gene>
    <name evidence="2" type="ORF">U27_03517</name>
</gene>
<dbReference type="PANTHER" id="PTHR40031:SF1">
    <property type="entry name" value="MEMBRANE-BOUND METAL-DEPENDENT HYDROLASE"/>
    <property type="match status" value="1"/>
</dbReference>
<evidence type="ECO:0000313" key="3">
    <source>
        <dbReference type="Proteomes" id="UP000030661"/>
    </source>
</evidence>